<dbReference type="RefSeq" id="WP_203711553.1">
    <property type="nucleotide sequence ID" value="NZ_BONE01000009.1"/>
</dbReference>
<evidence type="ECO:0000313" key="2">
    <source>
        <dbReference type="EMBL" id="GIF72094.1"/>
    </source>
</evidence>
<gene>
    <name evidence="2" type="ORF">Asi02nite_16120</name>
</gene>
<evidence type="ECO:0000256" key="1">
    <source>
        <dbReference type="SAM" id="MobiDB-lite"/>
    </source>
</evidence>
<accession>A0ABQ4CLC8</accession>
<dbReference type="EMBL" id="BONE01000009">
    <property type="protein sequence ID" value="GIF72094.1"/>
    <property type="molecule type" value="Genomic_DNA"/>
</dbReference>
<name>A0ABQ4CLC8_9ACTN</name>
<dbReference type="Proteomes" id="UP000604117">
    <property type="component" value="Unassembled WGS sequence"/>
</dbReference>
<proteinExistence type="predicted"/>
<keyword evidence="3" id="KW-1185">Reference proteome</keyword>
<organism evidence="2 3">
    <name type="scientific">Asanoa siamensis</name>
    <dbReference type="NCBI Taxonomy" id="926357"/>
    <lineage>
        <taxon>Bacteria</taxon>
        <taxon>Bacillati</taxon>
        <taxon>Actinomycetota</taxon>
        <taxon>Actinomycetes</taxon>
        <taxon>Micromonosporales</taxon>
        <taxon>Micromonosporaceae</taxon>
        <taxon>Asanoa</taxon>
    </lineage>
</organism>
<reference evidence="2 3" key="1">
    <citation type="submission" date="2021-01" db="EMBL/GenBank/DDBJ databases">
        <title>Whole genome shotgun sequence of Asanoa siamensis NBRC 107932.</title>
        <authorList>
            <person name="Komaki H."/>
            <person name="Tamura T."/>
        </authorList>
    </citation>
    <scope>NUCLEOTIDE SEQUENCE [LARGE SCALE GENOMIC DNA]</scope>
    <source>
        <strain evidence="2 3">NBRC 107932</strain>
    </source>
</reference>
<sequence>MTEEESVVSALAEGGIIPVLQWAAGSAHARAWADFDPETGHDQAVLGYTAHKLLVDRQDRVFRLGRYLLTDGEDSGNEDTGQDVLRAGLAPTEQDGLPHRDGVERADVSGSPAWRFGRYRWFPTAFDFGKVNELSWARKSPTKQRIAAQLKSANPDQILLPYTYDQPLGQALDEMTLGELMAANAAAMIDVILAHSVDPHTGATELYLGRARLNSDGGPAWHWLRPLHRTDGGDGARATAPQQTPPTRGVEVPDAPVRLRPRVAGGEASGEPTGA</sequence>
<feature type="region of interest" description="Disordered" evidence="1">
    <location>
        <begin position="226"/>
        <end position="275"/>
    </location>
</feature>
<comment type="caution">
    <text evidence="2">The sequence shown here is derived from an EMBL/GenBank/DDBJ whole genome shotgun (WGS) entry which is preliminary data.</text>
</comment>
<protein>
    <submittedName>
        <fullName evidence="2">Uncharacterized protein</fullName>
    </submittedName>
</protein>
<evidence type="ECO:0000313" key="3">
    <source>
        <dbReference type="Proteomes" id="UP000604117"/>
    </source>
</evidence>